<protein>
    <submittedName>
        <fullName evidence="9">Bifunctional purine biosynthetic protein ADE1</fullName>
    </submittedName>
</protein>
<dbReference type="InterPro" id="IPR036052">
    <property type="entry name" value="TrpB-like_PALP_sf"/>
</dbReference>
<dbReference type="InterPro" id="IPR001926">
    <property type="entry name" value="TrpB-like_PALP"/>
</dbReference>
<keyword evidence="4 7" id="KW-0067">ATP-binding</keyword>
<keyword evidence="3 7" id="KW-0547">Nucleotide-binding</keyword>
<dbReference type="InterPro" id="IPR013815">
    <property type="entry name" value="ATP_grasp_subdomain_1"/>
</dbReference>
<gene>
    <name evidence="9" type="primary">ADE1-2</name>
    <name evidence="9" type="ORF">Focb16_v015984</name>
</gene>
<dbReference type="Gene3D" id="3.30.470.20">
    <property type="entry name" value="ATP-grasp fold, B domain"/>
    <property type="match status" value="1"/>
</dbReference>
<dbReference type="Pfam" id="PF01071">
    <property type="entry name" value="GARS_A"/>
    <property type="match status" value="1"/>
</dbReference>
<evidence type="ECO:0000313" key="10">
    <source>
        <dbReference type="Proteomes" id="UP000320707"/>
    </source>
</evidence>
<dbReference type="Proteomes" id="UP000320707">
    <property type="component" value="Unassembled WGS sequence"/>
</dbReference>
<dbReference type="GO" id="GO:0004794">
    <property type="term" value="F:threonine deaminase activity"/>
    <property type="evidence" value="ECO:0007669"/>
    <property type="project" value="TreeGrafter"/>
</dbReference>
<evidence type="ECO:0000313" key="9">
    <source>
        <dbReference type="EMBL" id="TVY65182.1"/>
    </source>
</evidence>
<name>A0A559KYA8_FUSOC</name>
<dbReference type="GO" id="GO:0006565">
    <property type="term" value="P:L-serine catabolic process"/>
    <property type="evidence" value="ECO:0007669"/>
    <property type="project" value="TreeGrafter"/>
</dbReference>
<dbReference type="AlphaFoldDB" id="A0A559KYA8"/>
<dbReference type="PROSITE" id="PS50975">
    <property type="entry name" value="ATP_GRASP"/>
    <property type="match status" value="1"/>
</dbReference>
<dbReference type="PANTHER" id="PTHR48078:SF6">
    <property type="entry name" value="L-THREONINE DEHYDRATASE CATABOLIC TDCB"/>
    <property type="match status" value="1"/>
</dbReference>
<organism evidence="9 10">
    <name type="scientific">Fusarium oxysporum f. sp. cubense</name>
    <dbReference type="NCBI Taxonomy" id="61366"/>
    <lineage>
        <taxon>Eukaryota</taxon>
        <taxon>Fungi</taxon>
        <taxon>Dikarya</taxon>
        <taxon>Ascomycota</taxon>
        <taxon>Pezizomycotina</taxon>
        <taxon>Sordariomycetes</taxon>
        <taxon>Hypocreomycetidae</taxon>
        <taxon>Hypocreales</taxon>
        <taxon>Nectriaceae</taxon>
        <taxon>Fusarium</taxon>
        <taxon>Fusarium oxysporum species complex</taxon>
    </lineage>
</organism>
<keyword evidence="2" id="KW-0436">Ligase</keyword>
<dbReference type="SUPFAM" id="SSF56059">
    <property type="entry name" value="Glutathione synthetase ATP-binding domain-like"/>
    <property type="match status" value="1"/>
</dbReference>
<dbReference type="InterPro" id="IPR050147">
    <property type="entry name" value="Ser/Thr_Dehydratase"/>
</dbReference>
<evidence type="ECO:0000256" key="4">
    <source>
        <dbReference type="ARBA" id="ARBA00022840"/>
    </source>
</evidence>
<dbReference type="InterPro" id="IPR020561">
    <property type="entry name" value="PRibGlycinamid_synth_ATP-grasp"/>
</dbReference>
<keyword evidence="6" id="KW-0456">Lyase</keyword>
<evidence type="ECO:0000256" key="5">
    <source>
        <dbReference type="ARBA" id="ARBA00022898"/>
    </source>
</evidence>
<dbReference type="SUPFAM" id="SSF53686">
    <property type="entry name" value="Tryptophan synthase beta subunit-like PLP-dependent enzymes"/>
    <property type="match status" value="1"/>
</dbReference>
<evidence type="ECO:0000256" key="6">
    <source>
        <dbReference type="ARBA" id="ARBA00023239"/>
    </source>
</evidence>
<comment type="caution">
    <text evidence="9">The sequence shown here is derived from an EMBL/GenBank/DDBJ whole genome shotgun (WGS) entry which is preliminary data.</text>
</comment>
<dbReference type="Gene3D" id="3.40.50.1100">
    <property type="match status" value="2"/>
</dbReference>
<evidence type="ECO:0000256" key="2">
    <source>
        <dbReference type="ARBA" id="ARBA00022598"/>
    </source>
</evidence>
<dbReference type="PANTHER" id="PTHR48078">
    <property type="entry name" value="THREONINE DEHYDRATASE, MITOCHONDRIAL-RELATED"/>
    <property type="match status" value="1"/>
</dbReference>
<dbReference type="GO" id="GO:0046872">
    <property type="term" value="F:metal ion binding"/>
    <property type="evidence" value="ECO:0007669"/>
    <property type="project" value="InterPro"/>
</dbReference>
<dbReference type="GO" id="GO:0009097">
    <property type="term" value="P:isoleucine biosynthetic process"/>
    <property type="evidence" value="ECO:0007669"/>
    <property type="project" value="TreeGrafter"/>
</dbReference>
<dbReference type="EMBL" id="SRMI01000008">
    <property type="protein sequence ID" value="TVY65182.1"/>
    <property type="molecule type" value="Genomic_DNA"/>
</dbReference>
<evidence type="ECO:0000256" key="3">
    <source>
        <dbReference type="ARBA" id="ARBA00022741"/>
    </source>
</evidence>
<dbReference type="GO" id="GO:0016874">
    <property type="term" value="F:ligase activity"/>
    <property type="evidence" value="ECO:0007669"/>
    <property type="project" value="UniProtKB-KW"/>
</dbReference>
<dbReference type="SMART" id="SM01209">
    <property type="entry name" value="GARS_A"/>
    <property type="match status" value="1"/>
</dbReference>
<feature type="domain" description="ATP-grasp" evidence="8">
    <location>
        <begin position="333"/>
        <end position="548"/>
    </location>
</feature>
<dbReference type="GO" id="GO:0006567">
    <property type="term" value="P:L-threonine catabolic process"/>
    <property type="evidence" value="ECO:0007669"/>
    <property type="project" value="TreeGrafter"/>
</dbReference>
<dbReference type="InterPro" id="IPR011761">
    <property type="entry name" value="ATP-grasp"/>
</dbReference>
<reference evidence="9 10" key="1">
    <citation type="journal article" date="2019" name="Microbiol. Resour. Announc.">
        <title>High-quality draft genome sequence of Fusarium oxysporum f. sp. cubense strain 160527, a causal agent of Panama disease.</title>
        <authorList>
            <person name="Asai S."/>
            <person name="Ayukawa Y."/>
            <person name="Gan P."/>
            <person name="Masuda S."/>
            <person name="Komatsu K."/>
            <person name="Shirasu K."/>
            <person name="Arie T."/>
        </authorList>
    </citation>
    <scope>NUCLEOTIDE SEQUENCE [LARGE SCALE GENOMIC DNA]</scope>
    <source>
        <strain evidence="9 10">160527</strain>
    </source>
</reference>
<evidence type="ECO:0000256" key="7">
    <source>
        <dbReference type="PROSITE-ProRule" id="PRU00409"/>
    </source>
</evidence>
<dbReference type="GO" id="GO:0003941">
    <property type="term" value="F:L-serine ammonia-lyase activity"/>
    <property type="evidence" value="ECO:0007669"/>
    <property type="project" value="TreeGrafter"/>
</dbReference>
<evidence type="ECO:0000259" key="8">
    <source>
        <dbReference type="PROSITE" id="PS50975"/>
    </source>
</evidence>
<dbReference type="Gene3D" id="3.30.1490.20">
    <property type="entry name" value="ATP-grasp fold, A domain"/>
    <property type="match status" value="1"/>
</dbReference>
<keyword evidence="5" id="KW-0663">Pyridoxal phosphate</keyword>
<proteinExistence type="predicted"/>
<accession>A0A559KYA8</accession>
<dbReference type="Pfam" id="PF00291">
    <property type="entry name" value="PALP"/>
    <property type="match status" value="1"/>
</dbReference>
<evidence type="ECO:0000256" key="1">
    <source>
        <dbReference type="ARBA" id="ARBA00001933"/>
    </source>
</evidence>
<sequence>MVSRTCNHLAGVTIILKCENLQLSGSFKYRGALNKLLRLSPEQLDRGLVTYSTGNHALALLMATEQMSKVRGQTIPIQIYVPSSAPNDKISAIKSYCTSPTTVVLQENGLDWCAKEAMETCKSMRMTFVPPANDSDIILGQATAAAEFQDQLAADHLGELDAIVVPCGGGSLLSGCASWFRGVPTQVWGAETQVWGAEPQFDGPGLHASLKAGIILPKQKSMGMTIADGQRTTLSPKSWAILRDQTNLQDSVVVTEAQIRKSMSLYHGEFGGIIEPSSAVAMAACFEVAQRQVAIHNATTATKIGVILSGEGIPCIGPPKKASLLETSKVFAKRFMSKNNVPTATYGHFSCYEESLLFIEDQLAQGRRKVVLKHPGIGARQGVFVIETLEEAKQTLVAEFGVQTCGSSRKPDFDILIEEFLGGREFTIMALTDGRNFTMFPPYLDFKTRKENNQGPMTGSMGCVCPTLKCTESMFQALAQGFMARTSAGLGKEGLDFRGFVAIDVILTHDGPIAIEYDLGLGDPETQALMPLIQPDLDLAKVLAQCHSDQISLS</sequence>
<comment type="cofactor">
    <cofactor evidence="1">
        <name>pyridoxal 5'-phosphate</name>
        <dbReference type="ChEBI" id="CHEBI:597326"/>
    </cofactor>
</comment>
<dbReference type="GO" id="GO:0005524">
    <property type="term" value="F:ATP binding"/>
    <property type="evidence" value="ECO:0007669"/>
    <property type="project" value="UniProtKB-UniRule"/>
</dbReference>